<sequence>MFSHLFPKFEKGRILKTAMLENLRDFPREALDIAYQDYADGIITGATIRVERDTLTIAPGILKHQDRLYLLNHSVEIAYRATGRETAVKVRFGEGKQDSDWVSHPSEIVLTEPGESGSPELELCRFKLKEGARLRQDYQNFRDLATEYNTVNLLHVRFAADGESTVSPVILRMFGEEMMRRGGGEAQDFSFAMMCLNEGAIRRNVILHYIANRLGTAYKDYSNIEIHKYLSRILDNTRGGGQRLGMSAGGSLRMIVD</sequence>
<dbReference type="AlphaFoldDB" id="A0A5D0CLK8"/>
<accession>A0A5D0CLK8</accession>
<dbReference type="RefSeq" id="WP_148456664.1">
    <property type="nucleotide sequence ID" value="NZ_VSDO01000005.1"/>
</dbReference>
<comment type="caution">
    <text evidence="1">The sequence shown here is derived from an EMBL/GenBank/DDBJ whole genome shotgun (WGS) entry which is preliminary data.</text>
</comment>
<keyword evidence="1" id="KW-0347">Helicase</keyword>
<dbReference type="Proteomes" id="UP000325218">
    <property type="component" value="Unassembled WGS sequence"/>
</dbReference>
<protein>
    <submittedName>
        <fullName evidence="1">DNA and RNA helicase</fullName>
    </submittedName>
</protein>
<organism evidence="1 2">
    <name type="scientific">Paenibacillus faecis</name>
    <dbReference type="NCBI Taxonomy" id="862114"/>
    <lineage>
        <taxon>Bacteria</taxon>
        <taxon>Bacillati</taxon>
        <taxon>Bacillota</taxon>
        <taxon>Bacilli</taxon>
        <taxon>Bacillales</taxon>
        <taxon>Paenibacillaceae</taxon>
        <taxon>Paenibacillus</taxon>
    </lineage>
</organism>
<name>A0A5D0CLK8_9BACL</name>
<keyword evidence="2" id="KW-1185">Reference proteome</keyword>
<evidence type="ECO:0000313" key="2">
    <source>
        <dbReference type="Proteomes" id="UP000325218"/>
    </source>
</evidence>
<dbReference type="GO" id="GO:0004386">
    <property type="term" value="F:helicase activity"/>
    <property type="evidence" value="ECO:0007669"/>
    <property type="project" value="UniProtKB-KW"/>
</dbReference>
<dbReference type="OrthoDB" id="1664853at2"/>
<proteinExistence type="predicted"/>
<keyword evidence="1" id="KW-0067">ATP-binding</keyword>
<keyword evidence="1" id="KW-0547">Nucleotide-binding</keyword>
<dbReference type="EMBL" id="VSDO01000005">
    <property type="protein sequence ID" value="TYA10728.1"/>
    <property type="molecule type" value="Genomic_DNA"/>
</dbReference>
<evidence type="ECO:0000313" key="1">
    <source>
        <dbReference type="EMBL" id="TYA10728.1"/>
    </source>
</evidence>
<keyword evidence="1" id="KW-0378">Hydrolase</keyword>
<gene>
    <name evidence="1" type="ORF">FRY98_23365</name>
</gene>
<reference evidence="1 2" key="1">
    <citation type="submission" date="2019-08" db="EMBL/GenBank/DDBJ databases">
        <title>Genome sequencing of Paenibacillus faecis DSM 23593(T).</title>
        <authorList>
            <person name="Kook J.-K."/>
            <person name="Park S.-N."/>
            <person name="Lim Y.K."/>
        </authorList>
    </citation>
    <scope>NUCLEOTIDE SEQUENCE [LARGE SCALE GENOMIC DNA]</scope>
    <source>
        <strain evidence="1 2">DSM 23593</strain>
    </source>
</reference>